<dbReference type="InterPro" id="IPR011990">
    <property type="entry name" value="TPR-like_helical_dom_sf"/>
</dbReference>
<feature type="region of interest" description="Disordered" evidence="9">
    <location>
        <begin position="497"/>
        <end position="532"/>
    </location>
</feature>
<dbReference type="OrthoDB" id="421121at2759"/>
<dbReference type="InterPro" id="IPR019734">
    <property type="entry name" value="TPR_rpt"/>
</dbReference>
<evidence type="ECO:0000256" key="6">
    <source>
        <dbReference type="ARBA" id="ARBA00022737"/>
    </source>
</evidence>
<evidence type="ECO:0000256" key="4">
    <source>
        <dbReference type="ARBA" id="ARBA00022676"/>
    </source>
</evidence>
<evidence type="ECO:0000256" key="2">
    <source>
        <dbReference type="ARBA" id="ARBA00005386"/>
    </source>
</evidence>
<gene>
    <name evidence="11" type="ORF">B9Z19DRAFT_1124648</name>
</gene>
<feature type="compositionally biased region" description="Low complexity" evidence="9">
    <location>
        <begin position="692"/>
        <end position="717"/>
    </location>
</feature>
<dbReference type="SMART" id="SM00028">
    <property type="entry name" value="TPR"/>
    <property type="match status" value="5"/>
</dbReference>
<evidence type="ECO:0000256" key="7">
    <source>
        <dbReference type="ARBA" id="ARBA00022803"/>
    </source>
</evidence>
<evidence type="ECO:0000259" key="10">
    <source>
        <dbReference type="Pfam" id="PF13844"/>
    </source>
</evidence>
<feature type="compositionally biased region" description="Basic and acidic residues" evidence="9">
    <location>
        <begin position="497"/>
        <end position="508"/>
    </location>
</feature>
<dbReference type="InterPro" id="IPR029489">
    <property type="entry name" value="OGT/SEC/SPY_C"/>
</dbReference>
<dbReference type="EC" id="2.4.1.255" evidence="3"/>
<dbReference type="STRING" id="42251.A0A2T6ZWD4"/>
<dbReference type="Pfam" id="PF13374">
    <property type="entry name" value="TPR_10"/>
    <property type="match status" value="1"/>
</dbReference>
<protein>
    <recommendedName>
        <fullName evidence="3">protein O-GlcNAc transferase</fullName>
        <ecNumber evidence="3">2.4.1.255</ecNumber>
    </recommendedName>
</protein>
<sequence length="1697" mass="186969">MLPSPAFHRRQSDQTGARAVAEPTLLSKLFHPSNPNTPGLHHFQHHQPNLQRPNISQEGLPTRPMYRAQPFSAAVPTPSQHTYQENLLRRKTPSGTLPAAYDAAPMEWSTRPTKHILLPTPQSNSPQVHSDPQLTRHLSWDNSIGQGVRPWDGGGELRSADMAGGGGGNIAPTVWVTQPSSQPSLDDNLDPYVRQFLLQQNQMVPPISDNIYMGGRPCGFQPFYNPITAPTASCEDLNDLMGCGNYNPVPRDSNWYAHYGAWGNGNTTPTQLPQAPIYYVNSVYTPSPHQMNGAPLWTSQQPSAIDSVSVSTFPPHITSPYPLNSPSVNTPEVQLQHLQLDGPSPNLAHHDTTSPQFRDKVLAWAHGVYVDLLAALQAQQRQSEGNPQEANRSRTQLKVGLFPRPPVQPPANNRRSDNTRAQQLISTPSPMPSPQNIMPGGFIVNREATDRRKRMRPGVGQEQNHPEIGTSSSHSSALVFENNDGYNFSRVDGVHAHDGNDNPSEHNAHGIWPSGEQSYGGKQPRDCYSAGSLHRASSGIGNNAAHMLNITPPGGFGVINQRPSPATASAVAALDMLNELCANSNWIWLDGMLLGGCLAYGLGDLTRAIEWYSKILEVDHGHVEALSNLAATLLSLNRRQEAEQYWIRAVKRRPSYFEAVEHLVGLLCGEHRGKEAVDIINFVQSKLRRPSRLNGRNPSLSSSGSSDESASTSLSASPELKFDHDMEESHAKFPSAKSIVYHGSSEFLIPSSDNGRMLALIHAKGNMLYTLGDNAGAAKAFEDAVLLGAGMQRGGIRGLINKILAVLRSAADSVCISEKLSTADPGPVLLTPEKAVLTTKFVFPPTGELPGLRDIPSTAAKRAAISTASNSLLSLAKIFQDGMSSGHGAGAGGPKSGADVKDILALYYLSLSLHPSPSTANNVGILLASVQQVSALTTAPAPIIQRPPGVGQGSGINLALQYYYYGLSLDPRHAHLYTNLGSLLKDINQLNAAIKMYEQAVVCDPTFDIALANLANAVKDQGRIGDAIGFYRRAVKASPEFAEAVCGLANALNSVCDWKGRGGIVRDRGNRDRWHVDDNGRLIDAKGVGIESSGWMKRVVEIVEKQLVDGEHWGKGVLAVSEVADTLLRELEKADGARWSEERRRSLRRRVEGWVGKQFEGAKVIRLIERASRRTVWRWYQEKYVQGVEKPLSEYSRPTVPLSLSTPSAPTVLPFHTFTCPLSAKQVRMVSQRNGLRISCSTLRAPWLPPHVFPPPAPPAPYLKIGYVSSDFNNHPLAHLMQSVFGLHDPARAKAYCYATTASDNSEHRKQIERESPVFHDAHSWGPDRLVQQIVNDGIHILINLNGFTRGARNEIFAARPAPIQMSFMGFAGTLGAEWCDYLYADSTAIPAETLRPCRRNVDLEDEGHEDTTNDNGEWVYSENIIFAKYSFFCCDHRQSAPDSKSRQLSWEEEQTRRWAKRKELFPQLKPDNVILGNFNQLYKIEPTTFRTWLRILSRVPKAILWLLRFPDLGEGNLKALAVAWAGEEVASRIIFTDVAPKLQHISRAQVCDIFLDTPECNAHTTAADVLWSGTPLLTFPRHKHKMCSRIAASILRAAVPQTLEGKRMANSLIVGSEEGYEDRAVALVSNLVYDNDEGRGIGELGAIRQVLFEHRWRSALFDTKRWVRDLEDAYHEAWRRWVSGKGGISISRRFRR</sequence>
<keyword evidence="7 8" id="KW-0802">TPR repeat</keyword>
<feature type="compositionally biased region" description="Polar residues" evidence="9">
    <location>
        <begin position="381"/>
        <end position="396"/>
    </location>
</feature>
<dbReference type="SUPFAM" id="SSF48452">
    <property type="entry name" value="TPR-like"/>
    <property type="match status" value="2"/>
</dbReference>
<dbReference type="PANTHER" id="PTHR44998">
    <property type="match status" value="1"/>
</dbReference>
<dbReference type="Pfam" id="PF13432">
    <property type="entry name" value="TPR_16"/>
    <property type="match status" value="1"/>
</dbReference>
<name>A0A2T6ZWD4_TUBBO</name>
<evidence type="ECO:0000256" key="5">
    <source>
        <dbReference type="ARBA" id="ARBA00022679"/>
    </source>
</evidence>
<dbReference type="Gene3D" id="3.40.50.11380">
    <property type="match status" value="1"/>
</dbReference>
<dbReference type="FunFam" id="3.40.50.2000:FF:000110">
    <property type="entry name" value="UDP-N-acetylglucosaminyltransferase protein"/>
    <property type="match status" value="1"/>
</dbReference>
<feature type="region of interest" description="Disordered" evidence="9">
    <location>
        <begin position="380"/>
        <end position="419"/>
    </location>
</feature>
<dbReference type="Gene3D" id="3.40.50.2000">
    <property type="entry name" value="Glycogen Phosphorylase B"/>
    <property type="match status" value="1"/>
</dbReference>
<feature type="domain" description="O-GlcNAc transferase C-terminal" evidence="10">
    <location>
        <begin position="1469"/>
        <end position="1671"/>
    </location>
</feature>
<evidence type="ECO:0000256" key="3">
    <source>
        <dbReference type="ARBA" id="ARBA00011970"/>
    </source>
</evidence>
<dbReference type="Proteomes" id="UP000244722">
    <property type="component" value="Unassembled WGS sequence"/>
</dbReference>
<feature type="region of interest" description="Disordered" evidence="9">
    <location>
        <begin position="451"/>
        <end position="473"/>
    </location>
</feature>
<comment type="pathway">
    <text evidence="1">Protein modification; protein glycosylation.</text>
</comment>
<dbReference type="FunFam" id="1.25.40.10:FF:000552">
    <property type="entry name" value="UDP-N-acetylglucosaminyltransferase (AFU_orthologue AFUA_1G03380)"/>
    <property type="match status" value="1"/>
</dbReference>
<dbReference type="GO" id="GO:0006493">
    <property type="term" value="P:protein O-linked glycosylation"/>
    <property type="evidence" value="ECO:0007669"/>
    <property type="project" value="TreeGrafter"/>
</dbReference>
<feature type="region of interest" description="Disordered" evidence="9">
    <location>
        <begin position="691"/>
        <end position="717"/>
    </location>
</feature>
<evidence type="ECO:0000256" key="1">
    <source>
        <dbReference type="ARBA" id="ARBA00004922"/>
    </source>
</evidence>
<keyword evidence="12" id="KW-1185">Reference proteome</keyword>
<dbReference type="PROSITE" id="PS50005">
    <property type="entry name" value="TPR"/>
    <property type="match status" value="1"/>
</dbReference>
<comment type="similarity">
    <text evidence="2">Belongs to the glycosyltransferase 41 family. O-GlcNAc transferase subfamily.</text>
</comment>
<organism evidence="11 12">
    <name type="scientific">Tuber borchii</name>
    <name type="common">White truffle</name>
    <dbReference type="NCBI Taxonomy" id="42251"/>
    <lineage>
        <taxon>Eukaryota</taxon>
        <taxon>Fungi</taxon>
        <taxon>Dikarya</taxon>
        <taxon>Ascomycota</taxon>
        <taxon>Pezizomycotina</taxon>
        <taxon>Pezizomycetes</taxon>
        <taxon>Pezizales</taxon>
        <taxon>Tuberaceae</taxon>
        <taxon>Tuber</taxon>
    </lineage>
</organism>
<keyword evidence="5 11" id="KW-0808">Transferase</keyword>
<dbReference type="EMBL" id="NESQ01000082">
    <property type="protein sequence ID" value="PUU79788.1"/>
    <property type="molecule type" value="Genomic_DNA"/>
</dbReference>
<proteinExistence type="inferred from homology"/>
<dbReference type="GO" id="GO:0097363">
    <property type="term" value="F:protein O-acetylglucosaminyltransferase activity"/>
    <property type="evidence" value="ECO:0007669"/>
    <property type="project" value="UniProtKB-EC"/>
</dbReference>
<dbReference type="Gene3D" id="1.25.40.10">
    <property type="entry name" value="Tetratricopeptide repeat domain"/>
    <property type="match status" value="3"/>
</dbReference>
<keyword evidence="4" id="KW-0328">Glycosyltransferase</keyword>
<accession>A0A2T6ZWD4</accession>
<feature type="repeat" description="TPR" evidence="8">
    <location>
        <begin position="974"/>
        <end position="1007"/>
    </location>
</feature>
<evidence type="ECO:0000313" key="12">
    <source>
        <dbReference type="Proteomes" id="UP000244722"/>
    </source>
</evidence>
<evidence type="ECO:0000256" key="9">
    <source>
        <dbReference type="SAM" id="MobiDB-lite"/>
    </source>
</evidence>
<comment type="caution">
    <text evidence="11">The sequence shown here is derived from an EMBL/GenBank/DDBJ whole genome shotgun (WGS) entry which is preliminary data.</text>
</comment>
<keyword evidence="6" id="KW-0677">Repeat</keyword>
<dbReference type="PANTHER" id="PTHR44998:SF1">
    <property type="entry name" value="UDP-N-ACETYLGLUCOSAMINE--PEPTIDE N-ACETYLGLUCOSAMINYLTRANSFERASE 110 KDA SUBUNIT"/>
    <property type="match status" value="1"/>
</dbReference>
<evidence type="ECO:0000256" key="8">
    <source>
        <dbReference type="PROSITE-ProRule" id="PRU00339"/>
    </source>
</evidence>
<reference evidence="11 12" key="1">
    <citation type="submission" date="2017-04" db="EMBL/GenBank/DDBJ databases">
        <title>Draft genome sequence of Tuber borchii Vittad., a whitish edible truffle.</title>
        <authorList>
            <consortium name="DOE Joint Genome Institute"/>
            <person name="Murat C."/>
            <person name="Kuo A."/>
            <person name="Barry K.W."/>
            <person name="Clum A."/>
            <person name="Dockter R.B."/>
            <person name="Fauchery L."/>
            <person name="Iotti M."/>
            <person name="Kohler A."/>
            <person name="Labutti K."/>
            <person name="Lindquist E.A."/>
            <person name="Lipzen A."/>
            <person name="Ohm R.A."/>
            <person name="Wang M."/>
            <person name="Grigoriev I.V."/>
            <person name="Zambonelli A."/>
            <person name="Martin F.M."/>
        </authorList>
    </citation>
    <scope>NUCLEOTIDE SEQUENCE [LARGE SCALE GENOMIC DNA]</scope>
    <source>
        <strain evidence="11 12">Tbo3840</strain>
    </source>
</reference>
<dbReference type="Pfam" id="PF13844">
    <property type="entry name" value="Glyco_transf_41"/>
    <property type="match status" value="2"/>
</dbReference>
<feature type="domain" description="O-GlcNAc transferase C-terminal" evidence="10">
    <location>
        <begin position="1208"/>
        <end position="1394"/>
    </location>
</feature>
<evidence type="ECO:0000313" key="11">
    <source>
        <dbReference type="EMBL" id="PUU79788.1"/>
    </source>
</evidence>
<dbReference type="FunFam" id="3.40.50.11380:FF:000004">
    <property type="entry name" value="UDP-N-acetylglucosaminyltransferase (AFU_orthologue AFUA_1G03380)"/>
    <property type="match status" value="1"/>
</dbReference>